<dbReference type="PROSITE" id="PS51186">
    <property type="entry name" value="GNAT"/>
    <property type="match status" value="1"/>
</dbReference>
<dbReference type="SUPFAM" id="SSF55729">
    <property type="entry name" value="Acyl-CoA N-acyltransferases (Nat)"/>
    <property type="match status" value="1"/>
</dbReference>
<gene>
    <name evidence="2" type="ORF">WH87_11195</name>
</gene>
<evidence type="ECO:0000313" key="2">
    <source>
        <dbReference type="EMBL" id="KKC38156.1"/>
    </source>
</evidence>
<keyword evidence="3" id="KW-1185">Reference proteome</keyword>
<dbReference type="PATRIC" id="fig|1293439.3.peg.1830"/>
<dbReference type="InterPro" id="IPR016181">
    <property type="entry name" value="Acyl_CoA_acyltransferase"/>
</dbReference>
<name>A0A0F5QBT3_9HYPH</name>
<dbReference type="CDD" id="cd04301">
    <property type="entry name" value="NAT_SF"/>
    <property type="match status" value="1"/>
</dbReference>
<protein>
    <recommendedName>
        <fullName evidence="1">N-acetyltransferase domain-containing protein</fullName>
    </recommendedName>
</protein>
<feature type="domain" description="N-acetyltransferase" evidence="1">
    <location>
        <begin position="25"/>
        <end position="164"/>
    </location>
</feature>
<dbReference type="Pfam" id="PF00583">
    <property type="entry name" value="Acetyltransf_1"/>
    <property type="match status" value="1"/>
</dbReference>
<evidence type="ECO:0000313" key="3">
    <source>
        <dbReference type="Proteomes" id="UP000033411"/>
    </source>
</evidence>
<dbReference type="Proteomes" id="UP000033411">
    <property type="component" value="Unassembled WGS sequence"/>
</dbReference>
<dbReference type="InterPro" id="IPR000182">
    <property type="entry name" value="GNAT_dom"/>
</dbReference>
<comment type="caution">
    <text evidence="2">The sequence shown here is derived from an EMBL/GenBank/DDBJ whole genome shotgun (WGS) entry which is preliminary data.</text>
</comment>
<sequence>MTDLLVRLYDLPVFEAEAKVAAAGIVVRRAIAPEGHVILDWIGKHFHRTWVSEATKGLAQNPVTTWIAVKDGKLLGFACHDTTAKGFFGPTGVDAEARGQGIGEALLIATLRGMREAGYGYAVIGDPGPVAFYQKRLDALEIPNSKPGVYAGMLRGEQDGPMPE</sequence>
<dbReference type="GO" id="GO:0016747">
    <property type="term" value="F:acyltransferase activity, transferring groups other than amino-acyl groups"/>
    <property type="evidence" value="ECO:0007669"/>
    <property type="project" value="InterPro"/>
</dbReference>
<evidence type="ECO:0000259" key="1">
    <source>
        <dbReference type="PROSITE" id="PS51186"/>
    </source>
</evidence>
<reference evidence="2 3" key="1">
    <citation type="submission" date="2015-03" db="EMBL/GenBank/DDBJ databases">
        <authorList>
            <person name="Lepp D."/>
            <person name="Hassan Y.I."/>
            <person name="Li X.-Z."/>
            <person name="Zhou T."/>
        </authorList>
    </citation>
    <scope>NUCLEOTIDE SEQUENCE [LARGE SCALE GENOMIC DNA]</scope>
    <source>
        <strain evidence="2 3">E84</strain>
    </source>
</reference>
<dbReference type="OrthoDB" id="4016818at2"/>
<dbReference type="STRING" id="1293439.WH87_11195"/>
<accession>A0A0F5QBT3</accession>
<dbReference type="EMBL" id="LANJ01000016">
    <property type="protein sequence ID" value="KKC38156.1"/>
    <property type="molecule type" value="Genomic_DNA"/>
</dbReference>
<proteinExistence type="predicted"/>
<dbReference type="Gene3D" id="3.40.630.30">
    <property type="match status" value="1"/>
</dbReference>
<dbReference type="AlphaFoldDB" id="A0A0F5QBT3"/>
<dbReference type="RefSeq" id="WP_046139087.1">
    <property type="nucleotide sequence ID" value="NZ_LANJ01000016.1"/>
</dbReference>
<organism evidence="2 3">
    <name type="scientific">Devosia epidermidihirudinis</name>
    <dbReference type="NCBI Taxonomy" id="1293439"/>
    <lineage>
        <taxon>Bacteria</taxon>
        <taxon>Pseudomonadati</taxon>
        <taxon>Pseudomonadota</taxon>
        <taxon>Alphaproteobacteria</taxon>
        <taxon>Hyphomicrobiales</taxon>
        <taxon>Devosiaceae</taxon>
        <taxon>Devosia</taxon>
    </lineage>
</organism>